<proteinExistence type="inferred from homology"/>
<evidence type="ECO:0000256" key="2">
    <source>
        <dbReference type="ARBA" id="ARBA00023161"/>
    </source>
</evidence>
<comment type="similarity">
    <text evidence="1">Belongs to the SMG9 family.</text>
</comment>
<evidence type="ECO:0000256" key="3">
    <source>
        <dbReference type="SAM" id="MobiDB-lite"/>
    </source>
</evidence>
<keyword evidence="2" id="KW-0866">Nonsense-mediated mRNA decay</keyword>
<feature type="compositionally biased region" description="Low complexity" evidence="3">
    <location>
        <begin position="123"/>
        <end position="134"/>
    </location>
</feature>
<protein>
    <recommendedName>
        <fullName evidence="6">Protein SMG9</fullName>
    </recommendedName>
</protein>
<organism evidence="4 5">
    <name type="scientific">Littorina saxatilis</name>
    <dbReference type="NCBI Taxonomy" id="31220"/>
    <lineage>
        <taxon>Eukaryota</taxon>
        <taxon>Metazoa</taxon>
        <taxon>Spiralia</taxon>
        <taxon>Lophotrochozoa</taxon>
        <taxon>Mollusca</taxon>
        <taxon>Gastropoda</taxon>
        <taxon>Caenogastropoda</taxon>
        <taxon>Littorinimorpha</taxon>
        <taxon>Littorinoidea</taxon>
        <taxon>Littorinidae</taxon>
        <taxon>Littorina</taxon>
    </lineage>
</organism>
<feature type="compositionally biased region" description="Pro residues" evidence="3">
    <location>
        <begin position="20"/>
        <end position="30"/>
    </location>
</feature>
<evidence type="ECO:0008006" key="6">
    <source>
        <dbReference type="Google" id="ProtNLM"/>
    </source>
</evidence>
<sequence length="485" mass="54016">MSEGSRWQRRSRSSRDTDPSPTPTPKPPAPIILGARPAAIHPHPADHDSGTTQSLSGDVAGAASQSEGQHQRAGGDKPIVVLRSRDDNRNSSVSPGPTPGPAPGDAIPHSSHPHPAPHAPYPTQQQRHTSTSQQGVEPGKNRLAAPPEMKQSIKIIDENFRWVDAGIDDLVDQTDYLVVGAIGLQGSGKSTIVSMLAGNTAQDPYRNYVFQPQVKETREDAMFQTLGVDMFVSPERIIFLDTQPANSSSLLDYVIRQEKKYPQEYTSAENCIEMQSLQIASFLMTVCHVILVTQDWFTDLMFLRSLLTAEMLRPQTHSSNHEGSQSNSQDDSPEFHPTVVFVLNKAIQDDFAPETYTDMKLTLQNIFRSSKLRCQGAVNMHKDNVVSAMKAKEEGCDSDINLFLLPTMEYYKAEPESILTSLPEYRGFPSFGFLLRSLRNQVYSIPRMPMTPSPLSERNWFHFAARTWEAVKKSQLIAEYNRLLP</sequence>
<accession>A0AAN9BPN8</accession>
<evidence type="ECO:0000313" key="4">
    <source>
        <dbReference type="EMBL" id="KAK7108849.1"/>
    </source>
</evidence>
<name>A0AAN9BPN8_9CAEN</name>
<keyword evidence="5" id="KW-1185">Reference proteome</keyword>
<dbReference type="Gene3D" id="3.40.50.300">
    <property type="entry name" value="P-loop containing nucleotide triphosphate hydrolases"/>
    <property type="match status" value="1"/>
</dbReference>
<dbReference type="AlphaFoldDB" id="A0AAN9BPN8"/>
<gene>
    <name evidence="4" type="ORF">V1264_016511</name>
</gene>
<dbReference type="SUPFAM" id="SSF52540">
    <property type="entry name" value="P-loop containing nucleoside triphosphate hydrolases"/>
    <property type="match status" value="1"/>
</dbReference>
<comment type="caution">
    <text evidence="4">The sequence shown here is derived from an EMBL/GenBank/DDBJ whole genome shotgun (WGS) entry which is preliminary data.</text>
</comment>
<feature type="region of interest" description="Disordered" evidence="3">
    <location>
        <begin position="1"/>
        <end position="148"/>
    </location>
</feature>
<dbReference type="GO" id="GO:0000184">
    <property type="term" value="P:nuclear-transcribed mRNA catabolic process, nonsense-mediated decay"/>
    <property type="evidence" value="ECO:0007669"/>
    <property type="project" value="UniProtKB-KW"/>
</dbReference>
<dbReference type="EMBL" id="JBAMIC010000004">
    <property type="protein sequence ID" value="KAK7108849.1"/>
    <property type="molecule type" value="Genomic_DNA"/>
</dbReference>
<evidence type="ECO:0000313" key="5">
    <source>
        <dbReference type="Proteomes" id="UP001374579"/>
    </source>
</evidence>
<evidence type="ECO:0000256" key="1">
    <source>
        <dbReference type="ARBA" id="ARBA00007712"/>
    </source>
</evidence>
<dbReference type="InterPro" id="IPR039177">
    <property type="entry name" value="SMG9"/>
</dbReference>
<dbReference type="PANTHER" id="PTHR14270:SF0">
    <property type="entry name" value="NONSENSE-MEDIATED MRNA DECAY FACTOR SMG9"/>
    <property type="match status" value="1"/>
</dbReference>
<dbReference type="InterPro" id="IPR027417">
    <property type="entry name" value="P-loop_NTPase"/>
</dbReference>
<reference evidence="4 5" key="1">
    <citation type="submission" date="2024-02" db="EMBL/GenBank/DDBJ databases">
        <title>Chromosome-scale genome assembly of the rough periwinkle Littorina saxatilis.</title>
        <authorList>
            <person name="De Jode A."/>
            <person name="Faria R."/>
            <person name="Formenti G."/>
            <person name="Sims Y."/>
            <person name="Smith T.P."/>
            <person name="Tracey A."/>
            <person name="Wood J.M.D."/>
            <person name="Zagrodzka Z.B."/>
            <person name="Johannesson K."/>
            <person name="Butlin R.K."/>
            <person name="Leder E.H."/>
        </authorList>
    </citation>
    <scope>NUCLEOTIDE SEQUENCE [LARGE SCALE GENOMIC DNA]</scope>
    <source>
        <strain evidence="4">Snail1</strain>
        <tissue evidence="4">Muscle</tissue>
    </source>
</reference>
<dbReference type="PANTHER" id="PTHR14270">
    <property type="entry name" value="NONSENSE-MEDIATED MRNA DECAY FACTOR SMG9"/>
    <property type="match status" value="1"/>
</dbReference>
<dbReference type="Proteomes" id="UP001374579">
    <property type="component" value="Unassembled WGS sequence"/>
</dbReference>